<dbReference type="InterPro" id="IPR029071">
    <property type="entry name" value="Ubiquitin-like_domsf"/>
</dbReference>
<evidence type="ECO:0000313" key="3">
    <source>
        <dbReference type="Proteomes" id="UP000751190"/>
    </source>
</evidence>
<dbReference type="AlphaFoldDB" id="A0A8J5X598"/>
<dbReference type="Proteomes" id="UP000751190">
    <property type="component" value="Unassembled WGS sequence"/>
</dbReference>
<sequence length="298" mass="32252">MVGEPGLPTLSKGAVVFSQLSDGLLEAHPTPPERIVVRRHNAMGAHAPLARVELAGDEVPATVGELREKLYALFAISRRQRVDLFFWGKRLDDDATSLLDCRISTNSELTLATSARTRAELALLREASALRRVRICSNKVVSFTIGNVSRETTVAELRRAVHAHLHAPLSYLAIESWKPDADSLVFHRGDQLVKEGGGGGGKKAKGGVRMHNLHNRTVGGVAAPEQSLVECRVELADTALFYAGQAMADEQTLSELNVLHDDLVFLDIKRPPPFDPQPTAAPAKADKKAANGKGPKKT</sequence>
<organism evidence="2 3">
    <name type="scientific">Diacronema lutheri</name>
    <name type="common">Unicellular marine alga</name>
    <name type="synonym">Monochrysis lutheri</name>
    <dbReference type="NCBI Taxonomy" id="2081491"/>
    <lineage>
        <taxon>Eukaryota</taxon>
        <taxon>Haptista</taxon>
        <taxon>Haptophyta</taxon>
        <taxon>Pavlovophyceae</taxon>
        <taxon>Pavlovales</taxon>
        <taxon>Pavlovaceae</taxon>
        <taxon>Diacronema</taxon>
    </lineage>
</organism>
<gene>
    <name evidence="2" type="ORF">KFE25_012914</name>
</gene>
<name>A0A8J5X598_DIALT</name>
<comment type="caution">
    <text evidence="2">The sequence shown here is derived from an EMBL/GenBank/DDBJ whole genome shotgun (WGS) entry which is preliminary data.</text>
</comment>
<keyword evidence="3" id="KW-1185">Reference proteome</keyword>
<evidence type="ECO:0000313" key="2">
    <source>
        <dbReference type="EMBL" id="KAG8458716.1"/>
    </source>
</evidence>
<dbReference type="SUPFAM" id="SSF54236">
    <property type="entry name" value="Ubiquitin-like"/>
    <property type="match status" value="2"/>
</dbReference>
<evidence type="ECO:0008006" key="4">
    <source>
        <dbReference type="Google" id="ProtNLM"/>
    </source>
</evidence>
<protein>
    <recommendedName>
        <fullName evidence="4">Ubiquitin-like domain-containing protein</fullName>
    </recommendedName>
</protein>
<evidence type="ECO:0000256" key="1">
    <source>
        <dbReference type="SAM" id="MobiDB-lite"/>
    </source>
</evidence>
<feature type="region of interest" description="Disordered" evidence="1">
    <location>
        <begin position="269"/>
        <end position="298"/>
    </location>
</feature>
<dbReference type="CDD" id="cd17039">
    <property type="entry name" value="Ubl_ubiquitin_like"/>
    <property type="match status" value="1"/>
</dbReference>
<proteinExistence type="predicted"/>
<reference evidence="2" key="1">
    <citation type="submission" date="2021-05" db="EMBL/GenBank/DDBJ databases">
        <title>The genome of the haptophyte Pavlova lutheri (Diacronema luteri, Pavlovales) - a model for lipid biosynthesis in eukaryotic algae.</title>
        <authorList>
            <person name="Hulatt C.J."/>
            <person name="Posewitz M.C."/>
        </authorList>
    </citation>
    <scope>NUCLEOTIDE SEQUENCE</scope>
    <source>
        <strain evidence="2">NIVA-4/92</strain>
    </source>
</reference>
<dbReference type="EMBL" id="JAGTXO010000048">
    <property type="protein sequence ID" value="KAG8458716.1"/>
    <property type="molecule type" value="Genomic_DNA"/>
</dbReference>
<accession>A0A8J5X598</accession>
<dbReference type="OrthoDB" id="10465622at2759"/>